<name>A0A271KKE2_9HYPH</name>
<dbReference type="EMBL" id="NPKH01000020">
    <property type="protein sequence ID" value="PAP95459.1"/>
    <property type="molecule type" value="Genomic_DNA"/>
</dbReference>
<dbReference type="Proteomes" id="UP000215931">
    <property type="component" value="Unassembled WGS sequence"/>
</dbReference>
<reference evidence="1 2" key="1">
    <citation type="submission" date="2017-08" db="EMBL/GenBank/DDBJ databases">
        <title>Mesorhizobium wenxinae sp. nov., a novel rhizobial species isolated from root nodules of chickpea (Cicer arietinum L.).</title>
        <authorList>
            <person name="Zhang J."/>
        </authorList>
    </citation>
    <scope>NUCLEOTIDE SEQUENCE [LARGE SCALE GENOMIC DNA]</scope>
    <source>
        <strain evidence="2">WYCCWR 10019</strain>
    </source>
</reference>
<dbReference type="AlphaFoldDB" id="A0A271KKE2"/>
<comment type="caution">
    <text evidence="1">The sequence shown here is derived from an EMBL/GenBank/DDBJ whole genome shotgun (WGS) entry which is preliminary data.</text>
</comment>
<proteinExistence type="predicted"/>
<organism evidence="1 2">
    <name type="scientific">Mesorhizobium wenxiniae</name>
    <dbReference type="NCBI Taxonomy" id="2014805"/>
    <lineage>
        <taxon>Bacteria</taxon>
        <taxon>Pseudomonadati</taxon>
        <taxon>Pseudomonadota</taxon>
        <taxon>Alphaproteobacteria</taxon>
        <taxon>Hyphomicrobiales</taxon>
        <taxon>Phyllobacteriaceae</taxon>
        <taxon>Mesorhizobium</taxon>
    </lineage>
</organism>
<evidence type="ECO:0000313" key="2">
    <source>
        <dbReference type="Proteomes" id="UP000215931"/>
    </source>
</evidence>
<gene>
    <name evidence="1" type="ORF">CIT31_15845</name>
</gene>
<protein>
    <submittedName>
        <fullName evidence="1">Uncharacterized protein</fullName>
    </submittedName>
</protein>
<keyword evidence="2" id="KW-1185">Reference proteome</keyword>
<evidence type="ECO:0000313" key="1">
    <source>
        <dbReference type="EMBL" id="PAP95459.1"/>
    </source>
</evidence>
<sequence length="69" mass="7429">MPVGYFFGEAHQGIDLFHLVHVTATGDAFPDPLQLDGGSSQRFGDRRLLGHACISCISTHETSKRSGSV</sequence>
<accession>A0A271KKE2</accession>